<sequence length="222" mass="25018">MNTPNTDPPPVDERSIELQTLPESVPPGAAILLAKPAPFDEFELPLRVVAQYTDSDECLIAATTSLTADDIIRQYTDNRSTGFGRFGVIDATAKHYQSAPYQEHPTISIQYPGELVQLTLAFWELHTAFSKSCLRTHFVIQSLTPLLLEDDLDRVVNVLQNRIERQRENSSLTVCSIQYTQHDDATMNALMQIFDGVLWVEESADGQLGFDYERARGRDLWS</sequence>
<geneLocation type="plasmid" evidence="1 2">
    <name>unnamed3</name>
</geneLocation>
<dbReference type="InterPro" id="IPR055927">
    <property type="entry name" value="DUF7504"/>
</dbReference>
<keyword evidence="1" id="KW-0614">Plasmid</keyword>
<evidence type="ECO:0000313" key="1">
    <source>
        <dbReference type="EMBL" id="QCC57004.1"/>
    </source>
</evidence>
<reference evidence="1 2" key="1">
    <citation type="journal article" date="2019" name="Nat. Commun.">
        <title>A new type of DNA phosphorothioation-based antiviral system in archaea.</title>
        <authorList>
            <person name="Xiong L."/>
            <person name="Liu S."/>
            <person name="Chen S."/>
            <person name="Xiao Y."/>
            <person name="Zhu B."/>
            <person name="Gao Y."/>
            <person name="Zhang Y."/>
            <person name="Chen B."/>
            <person name="Luo J."/>
            <person name="Deng Z."/>
            <person name="Chen X."/>
            <person name="Wang L."/>
            <person name="Chen S."/>
        </authorList>
    </citation>
    <scope>NUCLEOTIDE SEQUENCE [LARGE SCALE GENOMIC DNA]</scope>
    <source>
        <strain evidence="1 2">JCM 10635</strain>
        <plasmid evidence="1 2">unnamed3</plasmid>
    </source>
</reference>
<dbReference type="KEGG" id="nbg:DV706_21000"/>
<protein>
    <recommendedName>
        <fullName evidence="3">KaiC-like domain-containing protein</fullName>
    </recommendedName>
</protein>
<evidence type="ECO:0000313" key="2">
    <source>
        <dbReference type="Proteomes" id="UP000296822"/>
    </source>
</evidence>
<dbReference type="Pfam" id="PF24336">
    <property type="entry name" value="DUF7504"/>
    <property type="match status" value="1"/>
</dbReference>
<name>A0A4D6HSP5_9EURY</name>
<accession>A0A4D6HSP5</accession>
<organism evidence="1 2">
    <name type="scientific">Natronorubrum bangense</name>
    <dbReference type="NCBI Taxonomy" id="61858"/>
    <lineage>
        <taxon>Archaea</taxon>
        <taxon>Methanobacteriati</taxon>
        <taxon>Methanobacteriota</taxon>
        <taxon>Stenosarchaea group</taxon>
        <taxon>Halobacteria</taxon>
        <taxon>Halobacteriales</taxon>
        <taxon>Natrialbaceae</taxon>
        <taxon>Natronorubrum</taxon>
    </lineage>
</organism>
<dbReference type="AlphaFoldDB" id="A0A4D6HSP5"/>
<dbReference type="EMBL" id="CP031308">
    <property type="protein sequence ID" value="QCC57004.1"/>
    <property type="molecule type" value="Genomic_DNA"/>
</dbReference>
<evidence type="ECO:0008006" key="3">
    <source>
        <dbReference type="Google" id="ProtNLM"/>
    </source>
</evidence>
<proteinExistence type="predicted"/>
<dbReference type="Proteomes" id="UP000296822">
    <property type="component" value="Plasmid unnamed3"/>
</dbReference>
<gene>
    <name evidence="1" type="ORF">DV706_21000</name>
</gene>